<evidence type="ECO:0000256" key="4">
    <source>
        <dbReference type="ARBA" id="ARBA00016218"/>
    </source>
</evidence>
<name>A0A7G5IKM9_9SPHN</name>
<organism evidence="14 15">
    <name type="scientific">Sandaracinobacteroides saxicola</name>
    <dbReference type="NCBI Taxonomy" id="2759707"/>
    <lineage>
        <taxon>Bacteria</taxon>
        <taxon>Pseudomonadati</taxon>
        <taxon>Pseudomonadota</taxon>
        <taxon>Alphaproteobacteria</taxon>
        <taxon>Sphingomonadales</taxon>
        <taxon>Sphingosinicellaceae</taxon>
        <taxon>Sandaracinobacteroides</taxon>
    </lineage>
</organism>
<dbReference type="InterPro" id="IPR035907">
    <property type="entry name" value="Hppk_sf"/>
</dbReference>
<evidence type="ECO:0000256" key="8">
    <source>
        <dbReference type="ARBA" id="ARBA00022840"/>
    </source>
</evidence>
<dbReference type="KEGG" id="sand:H3309_05470"/>
<dbReference type="EMBL" id="CP059851">
    <property type="protein sequence ID" value="QMW23921.1"/>
    <property type="molecule type" value="Genomic_DNA"/>
</dbReference>
<dbReference type="RefSeq" id="WP_182297744.1">
    <property type="nucleotide sequence ID" value="NZ_CP059851.1"/>
</dbReference>
<keyword evidence="5 14" id="KW-0808">Transferase</keyword>
<evidence type="ECO:0000256" key="7">
    <source>
        <dbReference type="ARBA" id="ARBA00022777"/>
    </source>
</evidence>
<evidence type="ECO:0000256" key="11">
    <source>
        <dbReference type="ARBA" id="ARBA00029766"/>
    </source>
</evidence>
<sequence>MPFPRTRHATATTPVLLALGSNRPHGRHGPPPTVLRAAIAALAAAGVRVRATSRIRATAPLGPSSRTYANATLIVDWPGSPQALLALTQSIEQHFGRRRARRWAARVLDIDILAMGNLTLATSRLTLPHPALHLRAFVLDPLLEIAPRWRHPILNATIRALHARLHKPRAALMPRPRGAGS</sequence>
<dbReference type="PANTHER" id="PTHR43071">
    <property type="entry name" value="2-AMINO-4-HYDROXY-6-HYDROXYMETHYLDIHYDROPTERIDINE PYROPHOSPHOKINASE"/>
    <property type="match status" value="1"/>
</dbReference>
<dbReference type="NCBIfam" id="TIGR01498">
    <property type="entry name" value="folK"/>
    <property type="match status" value="1"/>
</dbReference>
<evidence type="ECO:0000256" key="12">
    <source>
        <dbReference type="ARBA" id="ARBA00033413"/>
    </source>
</evidence>
<evidence type="ECO:0000256" key="10">
    <source>
        <dbReference type="ARBA" id="ARBA00029409"/>
    </source>
</evidence>
<keyword evidence="9" id="KW-0289">Folate biosynthesis</keyword>
<dbReference type="GO" id="GO:0046654">
    <property type="term" value="P:tetrahydrofolate biosynthetic process"/>
    <property type="evidence" value="ECO:0007669"/>
    <property type="project" value="UniProtKB-UniPathway"/>
</dbReference>
<evidence type="ECO:0000256" key="2">
    <source>
        <dbReference type="ARBA" id="ARBA00005810"/>
    </source>
</evidence>
<evidence type="ECO:0000256" key="9">
    <source>
        <dbReference type="ARBA" id="ARBA00022909"/>
    </source>
</evidence>
<comment type="pathway">
    <text evidence="1">Cofactor biosynthesis; tetrahydrofolate biosynthesis; 2-amino-4-hydroxy-6-hydroxymethyl-7,8-dihydropteridine diphosphate from 7,8-dihydroneopterin triphosphate: step 4/4.</text>
</comment>
<dbReference type="AlphaFoldDB" id="A0A7G5IKM9"/>
<dbReference type="GO" id="GO:0005524">
    <property type="term" value="F:ATP binding"/>
    <property type="evidence" value="ECO:0007669"/>
    <property type="project" value="UniProtKB-KW"/>
</dbReference>
<keyword evidence="8" id="KW-0067">ATP-binding</keyword>
<dbReference type="CDD" id="cd00483">
    <property type="entry name" value="HPPK"/>
    <property type="match status" value="1"/>
</dbReference>
<keyword evidence="15" id="KW-1185">Reference proteome</keyword>
<dbReference type="Pfam" id="PF01288">
    <property type="entry name" value="HPPK"/>
    <property type="match status" value="1"/>
</dbReference>
<evidence type="ECO:0000313" key="15">
    <source>
        <dbReference type="Proteomes" id="UP000515292"/>
    </source>
</evidence>
<dbReference type="InterPro" id="IPR000550">
    <property type="entry name" value="Hppk"/>
</dbReference>
<dbReference type="SUPFAM" id="SSF55083">
    <property type="entry name" value="6-hydroxymethyl-7,8-dihydropterin pyrophosphokinase, HPPK"/>
    <property type="match status" value="1"/>
</dbReference>
<dbReference type="Proteomes" id="UP000515292">
    <property type="component" value="Chromosome"/>
</dbReference>
<evidence type="ECO:0000256" key="5">
    <source>
        <dbReference type="ARBA" id="ARBA00022679"/>
    </source>
</evidence>
<protein>
    <recommendedName>
        <fullName evidence="4">2-amino-4-hydroxy-6-hydroxymethyldihydropteridine pyrophosphokinase</fullName>
        <ecNumber evidence="3">2.7.6.3</ecNumber>
    </recommendedName>
    <alternativeName>
        <fullName evidence="11">6-hydroxymethyl-7,8-dihydropterin pyrophosphokinase</fullName>
    </alternativeName>
    <alternativeName>
        <fullName evidence="12">7,8-dihydro-6-hydroxymethylpterin-pyrophosphokinase</fullName>
    </alternativeName>
</protein>
<dbReference type="GO" id="GO:0016301">
    <property type="term" value="F:kinase activity"/>
    <property type="evidence" value="ECO:0007669"/>
    <property type="project" value="UniProtKB-KW"/>
</dbReference>
<dbReference type="GO" id="GO:0003848">
    <property type="term" value="F:2-amino-4-hydroxy-6-hydroxymethyldihydropteridine diphosphokinase activity"/>
    <property type="evidence" value="ECO:0007669"/>
    <property type="project" value="UniProtKB-EC"/>
</dbReference>
<dbReference type="EC" id="2.7.6.3" evidence="3"/>
<comment type="function">
    <text evidence="10">Catalyzes the transfer of pyrophosphate from adenosine triphosphate (ATP) to 6-hydroxymethyl-7,8-dihydropterin, an enzymatic step in folate biosynthesis pathway.</text>
</comment>
<evidence type="ECO:0000256" key="3">
    <source>
        <dbReference type="ARBA" id="ARBA00013253"/>
    </source>
</evidence>
<evidence type="ECO:0000256" key="6">
    <source>
        <dbReference type="ARBA" id="ARBA00022741"/>
    </source>
</evidence>
<reference evidence="14 15" key="1">
    <citation type="submission" date="2020-07" db="EMBL/GenBank/DDBJ databases">
        <title>Complete genome sequence for Sandaracinobacter sp. M6.</title>
        <authorList>
            <person name="Tang Y."/>
            <person name="Liu Q."/>
            <person name="Guo Z."/>
            <person name="Lei P."/>
            <person name="Huang B."/>
        </authorList>
    </citation>
    <scope>NUCLEOTIDE SEQUENCE [LARGE SCALE GENOMIC DNA]</scope>
    <source>
        <strain evidence="14 15">M6</strain>
    </source>
</reference>
<comment type="similarity">
    <text evidence="2">Belongs to the HPPK family.</text>
</comment>
<accession>A0A7G5IKM9</accession>
<evidence type="ECO:0000313" key="14">
    <source>
        <dbReference type="EMBL" id="QMW23921.1"/>
    </source>
</evidence>
<evidence type="ECO:0000259" key="13">
    <source>
        <dbReference type="PROSITE" id="PS00794"/>
    </source>
</evidence>
<proteinExistence type="inferred from homology"/>
<dbReference type="GO" id="GO:0046656">
    <property type="term" value="P:folic acid biosynthetic process"/>
    <property type="evidence" value="ECO:0007669"/>
    <property type="project" value="UniProtKB-KW"/>
</dbReference>
<dbReference type="PROSITE" id="PS00794">
    <property type="entry name" value="HPPK"/>
    <property type="match status" value="1"/>
</dbReference>
<keyword evidence="7 14" id="KW-0418">Kinase</keyword>
<keyword evidence="6" id="KW-0547">Nucleotide-binding</keyword>
<dbReference type="Gene3D" id="3.30.70.560">
    <property type="entry name" value="7,8-Dihydro-6-hydroxymethylpterin-pyrophosphokinase HPPK"/>
    <property type="match status" value="1"/>
</dbReference>
<feature type="domain" description="7,8-dihydro-6-hydroxymethylpterin-pyrophosphokinase" evidence="13">
    <location>
        <begin position="102"/>
        <end position="113"/>
    </location>
</feature>
<dbReference type="PANTHER" id="PTHR43071:SF1">
    <property type="entry name" value="2-AMINO-4-HYDROXY-6-HYDROXYMETHYLDIHYDROPTERIDINE PYROPHOSPHOKINASE"/>
    <property type="match status" value="1"/>
</dbReference>
<dbReference type="UniPathway" id="UPA00077">
    <property type="reaction ID" value="UER00155"/>
</dbReference>
<gene>
    <name evidence="14" type="primary">folK</name>
    <name evidence="14" type="ORF">H3309_05470</name>
</gene>
<evidence type="ECO:0000256" key="1">
    <source>
        <dbReference type="ARBA" id="ARBA00005051"/>
    </source>
</evidence>